<dbReference type="KEGG" id="tpsc:RBB77_03270"/>
<dbReference type="RefSeq" id="WP_353067722.1">
    <property type="nucleotide sequence ID" value="NZ_CP132942.1"/>
</dbReference>
<reference evidence="1" key="1">
    <citation type="submission" date="2023-08" db="EMBL/GenBank/DDBJ databases">
        <authorList>
            <person name="Messyasz A."/>
            <person name="Mannisto M.K."/>
            <person name="Kerkhof L.J."/>
            <person name="Haggblom M."/>
        </authorList>
    </citation>
    <scope>NUCLEOTIDE SEQUENCE</scope>
    <source>
        <strain evidence="1">X5P6</strain>
    </source>
</reference>
<sequence>MKTKIAEARLRQSVEIRRRDLSAEGAPLAVTRIINQNDDNHVGRALRRIHKRDLVWRGGLIRIADDAFEFGLRLRENVISALRFVGLGVLFAGNQGAGERRDNEENSHA</sequence>
<organism evidence="1">
    <name type="scientific">Tunturiibacter psychrotolerans</name>
    <dbReference type="NCBI Taxonomy" id="3069686"/>
    <lineage>
        <taxon>Bacteria</taxon>
        <taxon>Pseudomonadati</taxon>
        <taxon>Acidobacteriota</taxon>
        <taxon>Terriglobia</taxon>
        <taxon>Terriglobales</taxon>
        <taxon>Acidobacteriaceae</taxon>
        <taxon>Tunturiibacter</taxon>
    </lineage>
</organism>
<dbReference type="EMBL" id="CP132942">
    <property type="protein sequence ID" value="XCB33924.1"/>
    <property type="molecule type" value="Genomic_DNA"/>
</dbReference>
<proteinExistence type="predicted"/>
<accession>A0AAU7ZSD3</accession>
<reference evidence="1" key="2">
    <citation type="journal article" date="2024" name="Environ. Microbiol.">
        <title>Genome analysis and description of Tunturibacter gen. nov. expands the diversity of Terriglobia in tundra soils.</title>
        <authorList>
            <person name="Messyasz A."/>
            <person name="Mannisto M.K."/>
            <person name="Kerkhof L.J."/>
            <person name="Haggblom M.M."/>
        </authorList>
    </citation>
    <scope>NUCLEOTIDE SEQUENCE</scope>
    <source>
        <strain evidence="1">X5P6</strain>
    </source>
</reference>
<evidence type="ECO:0000313" key="1">
    <source>
        <dbReference type="EMBL" id="XCB33924.1"/>
    </source>
</evidence>
<dbReference type="AlphaFoldDB" id="A0AAU7ZSD3"/>
<gene>
    <name evidence="1" type="ORF">RBB77_03270</name>
</gene>
<name>A0AAU7ZSD3_9BACT</name>
<protein>
    <submittedName>
        <fullName evidence="1">Uncharacterized protein</fullName>
    </submittedName>
</protein>